<feature type="compositionally biased region" description="Polar residues" evidence="1">
    <location>
        <begin position="71"/>
        <end position="83"/>
    </location>
</feature>
<organism evidence="2 3">
    <name type="scientific">Plasmodium vivax Mauritania I</name>
    <dbReference type="NCBI Taxonomy" id="1035515"/>
    <lineage>
        <taxon>Eukaryota</taxon>
        <taxon>Sar</taxon>
        <taxon>Alveolata</taxon>
        <taxon>Apicomplexa</taxon>
        <taxon>Aconoidasida</taxon>
        <taxon>Haemosporida</taxon>
        <taxon>Plasmodiidae</taxon>
        <taxon>Plasmodium</taxon>
        <taxon>Plasmodium (Plasmodium)</taxon>
    </lineage>
</organism>
<proteinExistence type="predicted"/>
<reference evidence="2 3" key="1">
    <citation type="submission" date="2011-08" db="EMBL/GenBank/DDBJ databases">
        <title>The Genome Sequence of Plasmodium vivax Mauritania I.</title>
        <authorList>
            <consortium name="The Broad Institute Genome Sequencing Platform"/>
            <consortium name="The Broad Institute Genome Sequencing Center for Infectious Disease"/>
            <person name="Neafsey D."/>
            <person name="Carlton J."/>
            <person name="Barnwell J."/>
            <person name="Collins W."/>
            <person name="Escalante A."/>
            <person name="Mullikin J."/>
            <person name="Saul A."/>
            <person name="Guigo R."/>
            <person name="Camara F."/>
            <person name="Young S.K."/>
            <person name="Zeng Q."/>
            <person name="Gargeya S."/>
            <person name="Fitzgerald M."/>
            <person name="Haas B."/>
            <person name="Abouelleil A."/>
            <person name="Alvarado L."/>
            <person name="Arachchi H.M."/>
            <person name="Berlin A."/>
            <person name="Brown A."/>
            <person name="Chapman S.B."/>
            <person name="Chen Z."/>
            <person name="Dunbar C."/>
            <person name="Freedman E."/>
            <person name="Gearin G."/>
            <person name="Gellesch M."/>
            <person name="Goldberg J."/>
            <person name="Griggs A."/>
            <person name="Gujja S."/>
            <person name="Heiman D."/>
            <person name="Howarth C."/>
            <person name="Larson L."/>
            <person name="Lui A."/>
            <person name="MacDonald P.J.P."/>
            <person name="Montmayeur A."/>
            <person name="Murphy C."/>
            <person name="Neiman D."/>
            <person name="Pearson M."/>
            <person name="Priest M."/>
            <person name="Roberts A."/>
            <person name="Saif S."/>
            <person name="Shea T."/>
            <person name="Shenoy N."/>
            <person name="Sisk P."/>
            <person name="Stolte C."/>
            <person name="Sykes S."/>
            <person name="Wortman J."/>
            <person name="Nusbaum C."/>
            <person name="Birren B."/>
        </authorList>
    </citation>
    <scope>NUCLEOTIDE SEQUENCE [LARGE SCALE GENOMIC DNA]</scope>
    <source>
        <strain evidence="2 3">Mauritania I</strain>
    </source>
</reference>
<feature type="compositionally biased region" description="Acidic residues" evidence="1">
    <location>
        <begin position="108"/>
        <end position="140"/>
    </location>
</feature>
<sequence length="1083" mass="123028">MGSFELDKMLKKNDDFNSFYECRKNENEVSKMSVGGLSRSPGCGVGERDKGLHKGAAINDHPAGEKDAVQSFGNTRHSHNVGNNFIRGGAPNGGNGPNDAVVTSGSELGEEEEEEEEEGEDEEDEDEKDEEDEEDEEDSSCIECVSNDDSSYYSLYEGYKTNYIMESLFDKNSFVYFLVPFNKYSYTSYYTNWNKLSFRMYASLNSVQERPFKRKRKINYVGRCGSDSNASEVVMLEGTRAALADQERGRSGPQKGANSGSPALDVRKNNGKVASTEVGSPLSVQHAAQLSNHYSDAEDVNFRNPLIRMMNNFLYFLLLSEFFTFNELIKLMPLCKCSYEIFNRFFYVNVHVNPFRQNVKDIIRFLNENKEYQFYILKGANCVEDNWESRLDQKRELLTCESAICGVHDSEEGPSKGGQTSSTEEPTLNKAEGVSGGNADGQHGVLPRSDVSENREMEESGAGNNRKKSQHPTKEGGKPPGETTQSSSTPLEKAKEECKKNEENVLYTNNIMNMRYLFSLYEFIRIYLSKDNREGVTFCTSEDQFKRSSNRKRDLFYDDVFPYGNKITSFEYKIKLKKHVQRRWNLKSNYVHENYFQHKTGGSNGPHTGVLKLIHNKQSQLYPSFSSFLSMDKCGYLNLWKVNDVNSLLPTRLLEAQLTWEGQKALAPRDAVNLRDDSFLVADESAVYVFSLGGTTPIPAKRIAQLDAHQISEGGKVKNVVMSDKGKCSVGLSQAICYRVDLESGAVESEKRLMEDLKKIACFDYNTNIVMSKKNILIDDRRMANYVSYVNYNLIDYDNDKKYFNSENYFHDFSLTGISLTSLNSNNSIFLFDLRYKYPSTCLHYESAITETHSSNQNEKIHYLLNLKRSFNSRHYCSNKKYSGFHDNIILNPLVTRQKGEGSQGEENFVKDKILSDESFIYTIVKEGREREFEAGDLPTSYLNMWRWCDKRQFKTFFHYYEDITSGRRNYTDMFVSSPSENVSSSYVSVGGSGASNLGGDFLSSGQAADAADAANAADASAGPYYYRTLTFDQIYKFVDTPNHLFLTYERSNYVHSLLSPSHGLELKSSLKEVPFFMHPTNL</sequence>
<feature type="region of interest" description="Disordered" evidence="1">
    <location>
        <begin position="409"/>
        <end position="498"/>
    </location>
</feature>
<dbReference type="AlphaFoldDB" id="A0A0J9T9C6"/>
<feature type="region of interest" description="Disordered" evidence="1">
    <location>
        <begin position="30"/>
        <end position="144"/>
    </location>
</feature>
<dbReference type="OrthoDB" id="370373at2759"/>
<accession>A0A0J9T9C6</accession>
<evidence type="ECO:0000313" key="3">
    <source>
        <dbReference type="Proteomes" id="UP000053776"/>
    </source>
</evidence>
<gene>
    <name evidence="2" type="ORF">PVMG_00106</name>
</gene>
<feature type="region of interest" description="Disordered" evidence="1">
    <location>
        <begin position="245"/>
        <end position="266"/>
    </location>
</feature>
<name>A0A0J9T9C6_PLAVI</name>
<dbReference type="Proteomes" id="UP000053776">
    <property type="component" value="Unassembled WGS sequence"/>
</dbReference>
<evidence type="ECO:0000256" key="1">
    <source>
        <dbReference type="SAM" id="MobiDB-lite"/>
    </source>
</evidence>
<evidence type="ECO:0000313" key="2">
    <source>
        <dbReference type="EMBL" id="KMZ91232.1"/>
    </source>
</evidence>
<protein>
    <submittedName>
        <fullName evidence="2">Uncharacterized protein</fullName>
    </submittedName>
</protein>
<feature type="compositionally biased region" description="Polar residues" evidence="1">
    <location>
        <begin position="417"/>
        <end position="426"/>
    </location>
</feature>
<dbReference type="EMBL" id="KQ235088">
    <property type="protein sequence ID" value="KMZ91232.1"/>
    <property type="molecule type" value="Genomic_DNA"/>
</dbReference>